<feature type="domain" description="PucR C-terminal helix-turn-helix" evidence="1">
    <location>
        <begin position="2"/>
        <end position="47"/>
    </location>
</feature>
<gene>
    <name evidence="2" type="ORF">E5259_18505</name>
</gene>
<dbReference type="RefSeq" id="WP_182557226.1">
    <property type="nucleotide sequence ID" value="NZ_CP039126.1"/>
</dbReference>
<evidence type="ECO:0000313" key="3">
    <source>
        <dbReference type="Proteomes" id="UP000515789"/>
    </source>
</evidence>
<dbReference type="Proteomes" id="UP000515789">
    <property type="component" value="Chromosome"/>
</dbReference>
<evidence type="ECO:0000259" key="1">
    <source>
        <dbReference type="Pfam" id="PF13556"/>
    </source>
</evidence>
<protein>
    <submittedName>
        <fullName evidence="2">PucR family transcriptional regulator</fullName>
    </submittedName>
</protein>
<dbReference type="EMBL" id="CP039126">
    <property type="protein sequence ID" value="QMW79438.1"/>
    <property type="molecule type" value="Genomic_DNA"/>
</dbReference>
<dbReference type="Pfam" id="PF13556">
    <property type="entry name" value="HTH_30"/>
    <property type="match status" value="1"/>
</dbReference>
<proteinExistence type="predicted"/>
<accession>A0A7G5MXU5</accession>
<sequence>MFDNFMVMSRTASQLGIHISTLKYRVRRIHEMLGLDLNDSYNKMYLQSILFLLKQDTSSLEEYMEQEGKKAVRTIRVASSEKIK</sequence>
<name>A0A7G5MXU5_9FIRM</name>
<organism evidence="2 3">
    <name type="scientific">Blautia producta</name>
    <dbReference type="NCBI Taxonomy" id="33035"/>
    <lineage>
        <taxon>Bacteria</taxon>
        <taxon>Bacillati</taxon>
        <taxon>Bacillota</taxon>
        <taxon>Clostridia</taxon>
        <taxon>Lachnospirales</taxon>
        <taxon>Lachnospiraceae</taxon>
        <taxon>Blautia</taxon>
    </lineage>
</organism>
<reference evidence="2 3" key="1">
    <citation type="submission" date="2019-04" db="EMBL/GenBank/DDBJ databases">
        <authorList>
            <person name="Schori C."/>
            <person name="Ahrens C."/>
        </authorList>
    </citation>
    <scope>NUCLEOTIDE SEQUENCE [LARGE SCALE GENOMIC DNA]</scope>
    <source>
        <strain evidence="2 3">DSM 2950</strain>
    </source>
</reference>
<dbReference type="InterPro" id="IPR042070">
    <property type="entry name" value="PucR_C-HTH_sf"/>
</dbReference>
<evidence type="ECO:0000313" key="2">
    <source>
        <dbReference type="EMBL" id="QMW79438.1"/>
    </source>
</evidence>
<dbReference type="AlphaFoldDB" id="A0A7G5MXU5"/>
<dbReference type="Gene3D" id="1.10.10.2840">
    <property type="entry name" value="PucR C-terminal helix-turn-helix domain"/>
    <property type="match status" value="1"/>
</dbReference>
<dbReference type="InterPro" id="IPR025736">
    <property type="entry name" value="PucR_C-HTH_dom"/>
</dbReference>